<accession>A0A2K3P1X2</accession>
<dbReference type="EMBL" id="ASHM01003054">
    <property type="protein sequence ID" value="PNY09298.1"/>
    <property type="molecule type" value="Genomic_DNA"/>
</dbReference>
<dbReference type="AlphaFoldDB" id="A0A2K3P1X2"/>
<dbReference type="Proteomes" id="UP000236291">
    <property type="component" value="Unassembled WGS sequence"/>
</dbReference>
<organism evidence="1 2">
    <name type="scientific">Trifolium pratense</name>
    <name type="common">Red clover</name>
    <dbReference type="NCBI Taxonomy" id="57577"/>
    <lineage>
        <taxon>Eukaryota</taxon>
        <taxon>Viridiplantae</taxon>
        <taxon>Streptophyta</taxon>
        <taxon>Embryophyta</taxon>
        <taxon>Tracheophyta</taxon>
        <taxon>Spermatophyta</taxon>
        <taxon>Magnoliopsida</taxon>
        <taxon>eudicotyledons</taxon>
        <taxon>Gunneridae</taxon>
        <taxon>Pentapetalae</taxon>
        <taxon>rosids</taxon>
        <taxon>fabids</taxon>
        <taxon>Fabales</taxon>
        <taxon>Fabaceae</taxon>
        <taxon>Papilionoideae</taxon>
        <taxon>50 kb inversion clade</taxon>
        <taxon>NPAAA clade</taxon>
        <taxon>Hologalegina</taxon>
        <taxon>IRL clade</taxon>
        <taxon>Trifolieae</taxon>
        <taxon>Trifolium</taxon>
    </lineage>
</organism>
<sequence length="39" mass="4502">MGQDDEWKSYDARNERGNGKKKVIELMEQKGVTLALLYS</sequence>
<reference evidence="1 2" key="1">
    <citation type="journal article" date="2014" name="Am. J. Bot.">
        <title>Genome assembly and annotation for red clover (Trifolium pratense; Fabaceae).</title>
        <authorList>
            <person name="Istvanek J."/>
            <person name="Jaros M."/>
            <person name="Krenek A."/>
            <person name="Repkova J."/>
        </authorList>
    </citation>
    <scope>NUCLEOTIDE SEQUENCE [LARGE SCALE GENOMIC DNA]</scope>
    <source>
        <strain evidence="2">cv. Tatra</strain>
        <tissue evidence="1">Young leaves</tissue>
    </source>
</reference>
<proteinExistence type="predicted"/>
<protein>
    <submittedName>
        <fullName evidence="1">Uncharacterized protein</fullName>
    </submittedName>
</protein>
<comment type="caution">
    <text evidence="1">The sequence shown here is derived from an EMBL/GenBank/DDBJ whole genome shotgun (WGS) entry which is preliminary data.</text>
</comment>
<gene>
    <name evidence="1" type="ORF">L195_g005844</name>
</gene>
<name>A0A2K3P1X2_TRIPR</name>
<reference evidence="1 2" key="2">
    <citation type="journal article" date="2017" name="Front. Plant Sci.">
        <title>Gene Classification and Mining of Molecular Markers Useful in Red Clover (Trifolium pratense) Breeding.</title>
        <authorList>
            <person name="Istvanek J."/>
            <person name="Dluhosova J."/>
            <person name="Dluhos P."/>
            <person name="Patkova L."/>
            <person name="Nedelnik J."/>
            <person name="Repkova J."/>
        </authorList>
    </citation>
    <scope>NUCLEOTIDE SEQUENCE [LARGE SCALE GENOMIC DNA]</scope>
    <source>
        <strain evidence="2">cv. Tatra</strain>
        <tissue evidence="1">Young leaves</tissue>
    </source>
</reference>
<evidence type="ECO:0000313" key="2">
    <source>
        <dbReference type="Proteomes" id="UP000236291"/>
    </source>
</evidence>
<evidence type="ECO:0000313" key="1">
    <source>
        <dbReference type="EMBL" id="PNY09298.1"/>
    </source>
</evidence>